<dbReference type="SUPFAM" id="SSF81345">
    <property type="entry name" value="ABC transporter involved in vitamin B12 uptake, BtuC"/>
    <property type="match status" value="2"/>
</dbReference>
<evidence type="ECO:0000313" key="10">
    <source>
        <dbReference type="Proteomes" id="UP000319213"/>
    </source>
</evidence>
<dbReference type="GO" id="GO:0033214">
    <property type="term" value="P:siderophore-iron import into cell"/>
    <property type="evidence" value="ECO:0007669"/>
    <property type="project" value="TreeGrafter"/>
</dbReference>
<proteinExistence type="inferred from homology"/>
<dbReference type="Pfam" id="PF01032">
    <property type="entry name" value="FecCD"/>
    <property type="match status" value="2"/>
</dbReference>
<keyword evidence="5 8" id="KW-0812">Transmembrane</keyword>
<dbReference type="EMBL" id="VFPQ01000001">
    <property type="protein sequence ID" value="TQM74748.1"/>
    <property type="molecule type" value="Genomic_DNA"/>
</dbReference>
<keyword evidence="7 8" id="KW-0472">Membrane</keyword>
<protein>
    <submittedName>
        <fullName evidence="9">Iron complex transport system permease protein</fullName>
    </submittedName>
</protein>
<feature type="transmembrane region" description="Helical" evidence="8">
    <location>
        <begin position="148"/>
        <end position="169"/>
    </location>
</feature>
<gene>
    <name evidence="9" type="ORF">FHX40_1431</name>
</gene>
<dbReference type="CDD" id="cd06550">
    <property type="entry name" value="TM_ABC_iron-siderophores_like"/>
    <property type="match status" value="2"/>
</dbReference>
<feature type="transmembrane region" description="Helical" evidence="8">
    <location>
        <begin position="611"/>
        <end position="637"/>
    </location>
</feature>
<evidence type="ECO:0000256" key="5">
    <source>
        <dbReference type="ARBA" id="ARBA00022692"/>
    </source>
</evidence>
<feature type="transmembrane region" description="Helical" evidence="8">
    <location>
        <begin position="649"/>
        <end position="668"/>
    </location>
</feature>
<feature type="transmembrane region" description="Helical" evidence="8">
    <location>
        <begin position="494"/>
        <end position="515"/>
    </location>
</feature>
<comment type="similarity">
    <text evidence="2">Belongs to the binding-protein-dependent transport system permease family. FecCD subfamily.</text>
</comment>
<feature type="transmembrane region" description="Helical" evidence="8">
    <location>
        <begin position="680"/>
        <end position="699"/>
    </location>
</feature>
<evidence type="ECO:0000256" key="3">
    <source>
        <dbReference type="ARBA" id="ARBA00022448"/>
    </source>
</evidence>
<feature type="transmembrane region" description="Helical" evidence="8">
    <location>
        <begin position="122"/>
        <end position="141"/>
    </location>
</feature>
<evidence type="ECO:0000256" key="7">
    <source>
        <dbReference type="ARBA" id="ARBA00023136"/>
    </source>
</evidence>
<organism evidence="9 10">
    <name type="scientific">Thermopolyspora flexuosa</name>
    <dbReference type="NCBI Taxonomy" id="103836"/>
    <lineage>
        <taxon>Bacteria</taxon>
        <taxon>Bacillati</taxon>
        <taxon>Actinomycetota</taxon>
        <taxon>Actinomycetes</taxon>
        <taxon>Streptosporangiales</taxon>
        <taxon>Streptosporangiaceae</taxon>
        <taxon>Thermopolyspora</taxon>
    </lineage>
</organism>
<dbReference type="InterPro" id="IPR037294">
    <property type="entry name" value="ABC_BtuC-like"/>
</dbReference>
<evidence type="ECO:0000256" key="8">
    <source>
        <dbReference type="SAM" id="Phobius"/>
    </source>
</evidence>
<feature type="transmembrane region" description="Helical" evidence="8">
    <location>
        <begin position="383"/>
        <end position="403"/>
    </location>
</feature>
<comment type="subcellular location">
    <subcellularLocation>
        <location evidence="1">Cell membrane</location>
        <topology evidence="1">Multi-pass membrane protein</topology>
    </subcellularLocation>
</comment>
<feature type="transmembrane region" description="Helical" evidence="8">
    <location>
        <begin position="437"/>
        <end position="458"/>
    </location>
</feature>
<dbReference type="PROSITE" id="PS51257">
    <property type="entry name" value="PROKAR_LIPOPROTEIN"/>
    <property type="match status" value="1"/>
</dbReference>
<keyword evidence="6 8" id="KW-1133">Transmembrane helix</keyword>
<dbReference type="GO" id="GO:0005886">
    <property type="term" value="C:plasma membrane"/>
    <property type="evidence" value="ECO:0007669"/>
    <property type="project" value="UniProtKB-SubCell"/>
</dbReference>
<feature type="transmembrane region" description="Helical" evidence="8">
    <location>
        <begin position="522"/>
        <end position="544"/>
    </location>
</feature>
<keyword evidence="4" id="KW-1003">Cell membrane</keyword>
<feature type="transmembrane region" description="Helical" evidence="8">
    <location>
        <begin position="470"/>
        <end position="488"/>
    </location>
</feature>
<evidence type="ECO:0000256" key="2">
    <source>
        <dbReference type="ARBA" id="ARBA00007935"/>
    </source>
</evidence>
<feature type="transmembrane region" description="Helical" evidence="8">
    <location>
        <begin position="564"/>
        <end position="586"/>
    </location>
</feature>
<evidence type="ECO:0000256" key="6">
    <source>
        <dbReference type="ARBA" id="ARBA00022989"/>
    </source>
</evidence>
<dbReference type="GO" id="GO:0022857">
    <property type="term" value="F:transmembrane transporter activity"/>
    <property type="evidence" value="ECO:0007669"/>
    <property type="project" value="InterPro"/>
</dbReference>
<evidence type="ECO:0000256" key="1">
    <source>
        <dbReference type="ARBA" id="ARBA00004651"/>
    </source>
</evidence>
<name>A0A543IW00_9ACTN</name>
<accession>A0A543IW00</accession>
<keyword evidence="10" id="KW-1185">Reference proteome</keyword>
<reference evidence="9 10" key="1">
    <citation type="submission" date="2019-06" db="EMBL/GenBank/DDBJ databases">
        <title>Sequencing the genomes of 1000 actinobacteria strains.</title>
        <authorList>
            <person name="Klenk H.-P."/>
        </authorList>
    </citation>
    <scope>NUCLEOTIDE SEQUENCE [LARGE SCALE GENOMIC DNA]</scope>
    <source>
        <strain evidence="9 10">DSM 43186</strain>
    </source>
</reference>
<dbReference type="Proteomes" id="UP000319213">
    <property type="component" value="Unassembled WGS sequence"/>
</dbReference>
<feature type="transmembrane region" description="Helical" evidence="8">
    <location>
        <begin position="280"/>
        <end position="302"/>
    </location>
</feature>
<dbReference type="AlphaFoldDB" id="A0A543IW00"/>
<dbReference type="OrthoDB" id="3474671at2"/>
<sequence length="704" mass="69770">MLTQVRRAGVRTVLTALGLALILLACASMLTGAGRIGPGQVIAYLLGESADAHLEMVVTTLRLPRTAAAVVVGAALGISGMLLQTVTRNPLAETGLLGVNSGAALGVVLGITLAGAQTGGAYLVWALGGALATSAVVLLIARGASPLRLVLAGAALSATLGGLTSAILMSDTTTYDLYRFWVLGSLAGVPPERLAAVAPAFAVGLAVAIAAVRPLAALSLGDDVARAIGSRPALTRITVTAAVTLLSAAAVAVAGPIGFLGLLSGFFARAVAGANVGARLAASGLIGAVVLLAADVLARVVIRPYEAPVSLLVALVGGPVLIVVARSRAVAAGAGDRLVRRAAGRRPRALPWRLPVRPPWPRTDRPRVLRAGPVSLRVRVRPAVAATLLAVLAGAAVLAGVAAGQAGATVAEAARALVGLGDPATTMLVHEFRLPRVAAGFVAGAALGLSGCLTQTLARNRLATPDLLGVNQGAVVAILVAGLVSAAPTMFAHWWIGPLGSAVAALVVLAIAGGTGTQGYRIIVTGLAVTAIAAALTETVLAWRGLTAATAVYVWSIGSLNGRGYGVALPVAIGLAILLPATIAACRRLGLMRFGDEVVTALGMNAARARLATLATAVALAGLAVGVGGPIAFVALAAPVIASRLAGPAAVPLLGSAFTGAALVVAADTLGRVVVSGAEIPVGVVTSVLGGPFLLWTLLTDRNG</sequence>
<dbReference type="RefSeq" id="WP_142258874.1">
    <property type="nucleotide sequence ID" value="NZ_VFPQ01000001.1"/>
</dbReference>
<feature type="transmembrane region" description="Helical" evidence="8">
    <location>
        <begin position="67"/>
        <end position="83"/>
    </location>
</feature>
<comment type="caution">
    <text evidence="9">The sequence shown here is derived from an EMBL/GenBank/DDBJ whole genome shotgun (WGS) entry which is preliminary data.</text>
</comment>
<feature type="transmembrane region" description="Helical" evidence="8">
    <location>
        <begin position="95"/>
        <end position="116"/>
    </location>
</feature>
<dbReference type="InterPro" id="IPR000522">
    <property type="entry name" value="ABC_transptr_permease_BtuC"/>
</dbReference>
<evidence type="ECO:0000313" key="9">
    <source>
        <dbReference type="EMBL" id="TQM74748.1"/>
    </source>
</evidence>
<keyword evidence="3" id="KW-0813">Transport</keyword>
<evidence type="ECO:0000256" key="4">
    <source>
        <dbReference type="ARBA" id="ARBA00022475"/>
    </source>
</evidence>
<dbReference type="Gene3D" id="1.10.3470.10">
    <property type="entry name" value="ABC transporter involved in vitamin B12 uptake, BtuC"/>
    <property type="match status" value="2"/>
</dbReference>
<feature type="transmembrane region" description="Helical" evidence="8">
    <location>
        <begin position="237"/>
        <end position="268"/>
    </location>
</feature>
<dbReference type="PANTHER" id="PTHR30472:SF1">
    <property type="entry name" value="FE(3+) DICITRATE TRANSPORT SYSTEM PERMEASE PROTEIN FECC-RELATED"/>
    <property type="match status" value="1"/>
</dbReference>
<dbReference type="PANTHER" id="PTHR30472">
    <property type="entry name" value="FERRIC ENTEROBACTIN TRANSPORT SYSTEM PERMEASE PROTEIN"/>
    <property type="match status" value="1"/>
</dbReference>